<evidence type="ECO:0000256" key="1">
    <source>
        <dbReference type="ARBA" id="ARBA00004442"/>
    </source>
</evidence>
<evidence type="ECO:0000256" key="5">
    <source>
        <dbReference type="SAM" id="MobiDB-lite"/>
    </source>
</evidence>
<dbReference type="InterPro" id="IPR036942">
    <property type="entry name" value="Beta-barrel_TonB_sf"/>
</dbReference>
<feature type="domain" description="TonB-dependent receptor plug" evidence="8">
    <location>
        <begin position="114"/>
        <end position="194"/>
    </location>
</feature>
<name>A0ABP9KPX0_9SPHN</name>
<dbReference type="Proteomes" id="UP001500518">
    <property type="component" value="Unassembled WGS sequence"/>
</dbReference>
<feature type="region of interest" description="Disordered" evidence="5">
    <location>
        <begin position="27"/>
        <end position="55"/>
    </location>
</feature>
<comment type="caution">
    <text evidence="9">The sequence shown here is derived from an EMBL/GenBank/DDBJ whole genome shotgun (WGS) entry which is preliminary data.</text>
</comment>
<evidence type="ECO:0000313" key="10">
    <source>
        <dbReference type="Proteomes" id="UP001500518"/>
    </source>
</evidence>
<comment type="similarity">
    <text evidence="4">Belongs to the TonB-dependent receptor family.</text>
</comment>
<keyword evidence="4" id="KW-0798">TonB box</keyword>
<dbReference type="Pfam" id="PF07715">
    <property type="entry name" value="Plug"/>
    <property type="match status" value="1"/>
</dbReference>
<keyword evidence="10" id="KW-1185">Reference proteome</keyword>
<proteinExistence type="inferred from homology"/>
<feature type="domain" description="TonB-dependent receptor-like beta-barrel" evidence="7">
    <location>
        <begin position="444"/>
        <end position="1030"/>
    </location>
</feature>
<evidence type="ECO:0000256" key="4">
    <source>
        <dbReference type="RuleBase" id="RU003357"/>
    </source>
</evidence>
<comment type="subcellular location">
    <subcellularLocation>
        <location evidence="1 4">Cell outer membrane</location>
    </subcellularLocation>
</comment>
<dbReference type="InterPro" id="IPR037066">
    <property type="entry name" value="Plug_dom_sf"/>
</dbReference>
<dbReference type="PANTHER" id="PTHR47234:SF2">
    <property type="entry name" value="TONB-DEPENDENT RECEPTOR"/>
    <property type="match status" value="1"/>
</dbReference>
<evidence type="ECO:0000256" key="3">
    <source>
        <dbReference type="ARBA" id="ARBA00023237"/>
    </source>
</evidence>
<dbReference type="Gene3D" id="2.40.170.20">
    <property type="entry name" value="TonB-dependent receptor, beta-barrel domain"/>
    <property type="match status" value="1"/>
</dbReference>
<dbReference type="InterPro" id="IPR012910">
    <property type="entry name" value="Plug_dom"/>
</dbReference>
<feature type="signal peptide" evidence="6">
    <location>
        <begin position="1"/>
        <end position="27"/>
    </location>
</feature>
<accession>A0ABP9KPX0</accession>
<evidence type="ECO:0000313" key="9">
    <source>
        <dbReference type="EMBL" id="GAA5061697.1"/>
    </source>
</evidence>
<sequence length="1073" mass="115820">MKLRTALKGASAPIALSVALIANPALAQDEGDETSEEIRAETPGEDEEPVGATGDSVTQGAIFVTGSRIRRDEFSSASPITLVDPEIAVRQGLMDTGSMIQGSPIAAGSSQVTAALSSQFLVDGGQGVQTISLRGLGANRTLVLLNGRRAGPAGTRGAVSAFDLNVLPQSIVERVDILKDGASSIYGSDAVAGVVNLITKTDTDGIELDLFGSVPFTSGGETWSAAATWGKTFDRGHVMVSANYYRQNELARGDRSYLQCSEANVFTDLSYSTRADLIDPRTGDFSCNGAESNVTWGHIWTYDYSSYLTADGESNIPGSDGDGPAQLLQYSYPGDNLGQYLPEIGRSGAFGEIDVPEGWYNVGYDPASRAVYNNYHPLMNEDTIIPTTDRYTLYVDAAYELTQGIEAYTELLYNKRKTEFDSSGQVYQFGFGETDDGLFGLPPGVGDPFANGFGGPALFSPTAFIDWYDSSQEVDYYRGVLGFRGDISSNWSYDLYGQYSLSDATYTNERILADSMATQDFRTSSCVGTVTPVGGKNCVDVDWYTPRVMFGDFTEEELNFLGDTEVGETEYTQWYVEGVVSGDLFSLWGDSPIGVALGGQFRRDEIEDVPGPISQAGNVWLGGPAGVTAGRSDTLEGFGEVNIPLLADLPLIQSFNVTAAARITNVKATRSDGVSAEDNGNWTYKLGADWEVTDWLRFRATYGTSFRAPALFEQFLFDQVGSLPQRSLDPCIQWGLKLERNEISQSFADNCAADGVPENHSGAGINGSTITGGGLGVLDPEESTAWTASVVLTPDFGFLPNTRMSLAVDYFDIEVTGEIARFGAGNVIASCYASDDFPNDPLCGQFARIDDLDPSDPFWNAGDSNNIAFVRDSFININSQKNAGVDVTARVIHDFAGDITLTVQGQMTWQTTDEISVFDGFPESVNGELGEPKWVGDFYAQLDAGPWSLFYGLDVVGSASDVADFTESELGIEEADQTQADQDTALCGTFTTYPDEICFDLDVPATFYHSASLTYEFSDRFTLTAGMSNIFDTRPPRTSNVGGDGINQLGDGVLYSQYDLFGRRAFVNINVRY</sequence>
<dbReference type="EMBL" id="BAABHV010000022">
    <property type="protein sequence ID" value="GAA5061697.1"/>
    <property type="molecule type" value="Genomic_DNA"/>
</dbReference>
<protein>
    <submittedName>
        <fullName evidence="9">TonB-dependent receptor</fullName>
    </submittedName>
</protein>
<dbReference type="Gene3D" id="2.170.130.10">
    <property type="entry name" value="TonB-dependent receptor, plug domain"/>
    <property type="match status" value="1"/>
</dbReference>
<keyword evidence="2 4" id="KW-0472">Membrane</keyword>
<dbReference type="Pfam" id="PF00593">
    <property type="entry name" value="TonB_dep_Rec_b-barrel"/>
    <property type="match status" value="1"/>
</dbReference>
<dbReference type="InterPro" id="IPR000531">
    <property type="entry name" value="Beta-barrel_TonB"/>
</dbReference>
<gene>
    <name evidence="9" type="ORF">GCM10023208_31360</name>
</gene>
<evidence type="ECO:0000259" key="7">
    <source>
        <dbReference type="Pfam" id="PF00593"/>
    </source>
</evidence>
<evidence type="ECO:0000259" key="8">
    <source>
        <dbReference type="Pfam" id="PF07715"/>
    </source>
</evidence>
<reference evidence="10" key="1">
    <citation type="journal article" date="2019" name="Int. J. Syst. Evol. Microbiol.">
        <title>The Global Catalogue of Microorganisms (GCM) 10K type strain sequencing project: providing services to taxonomists for standard genome sequencing and annotation.</title>
        <authorList>
            <consortium name="The Broad Institute Genomics Platform"/>
            <consortium name="The Broad Institute Genome Sequencing Center for Infectious Disease"/>
            <person name="Wu L."/>
            <person name="Ma J."/>
        </authorList>
    </citation>
    <scope>NUCLEOTIDE SEQUENCE [LARGE SCALE GENOMIC DNA]</scope>
    <source>
        <strain evidence="10">JCM 18014</strain>
    </source>
</reference>
<evidence type="ECO:0000256" key="6">
    <source>
        <dbReference type="SAM" id="SignalP"/>
    </source>
</evidence>
<keyword evidence="9" id="KW-0675">Receptor</keyword>
<keyword evidence="6" id="KW-0732">Signal</keyword>
<dbReference type="SUPFAM" id="SSF56935">
    <property type="entry name" value="Porins"/>
    <property type="match status" value="1"/>
</dbReference>
<feature type="chain" id="PRO_5046139945" evidence="6">
    <location>
        <begin position="28"/>
        <end position="1073"/>
    </location>
</feature>
<dbReference type="RefSeq" id="WP_346033944.1">
    <property type="nucleotide sequence ID" value="NZ_BAABHV010000022.1"/>
</dbReference>
<evidence type="ECO:0000256" key="2">
    <source>
        <dbReference type="ARBA" id="ARBA00023136"/>
    </source>
</evidence>
<organism evidence="9 10">
    <name type="scientific">Erythrobacter westpacificensis</name>
    <dbReference type="NCBI Taxonomy" id="1055231"/>
    <lineage>
        <taxon>Bacteria</taxon>
        <taxon>Pseudomonadati</taxon>
        <taxon>Pseudomonadota</taxon>
        <taxon>Alphaproteobacteria</taxon>
        <taxon>Sphingomonadales</taxon>
        <taxon>Erythrobacteraceae</taxon>
        <taxon>Erythrobacter/Porphyrobacter group</taxon>
        <taxon>Erythrobacter</taxon>
    </lineage>
</organism>
<dbReference type="PANTHER" id="PTHR47234">
    <property type="match status" value="1"/>
</dbReference>
<keyword evidence="3" id="KW-0998">Cell outer membrane</keyword>